<evidence type="ECO:0000313" key="1">
    <source>
        <dbReference type="EMBL" id="AQS22386.1"/>
    </source>
</evidence>
<accession>A0A1S6GKJ9</accession>
<protein>
    <submittedName>
        <fullName evidence="1">Uncharacterized protein</fullName>
    </submittedName>
</protein>
<reference evidence="1" key="1">
    <citation type="submission" date="2016-12" db="EMBL/GenBank/DDBJ databases">
        <title>Complete plasmid sequence carrying type IV-like and type VII secretion systems from an atypical mycobacteria strain.</title>
        <authorList>
            <person name="Morgado S."/>
            <person name="Marin M."/>
            <person name="Fonseca E."/>
            <person name="Freitas F."/>
            <person name="Vicente A.C."/>
        </authorList>
    </citation>
    <scope>NUCLEOTIDE SEQUENCE</scope>
    <source>
        <strain evidence="1">CBMA 213</strain>
        <plasmid evidence="1">pCBMA213_2</plasmid>
    </source>
</reference>
<name>A0A1S6GKJ9_9MYCO</name>
<geneLocation type="plasmid" evidence="1">
    <name>pCBMA213_2</name>
</geneLocation>
<organism evidence="1">
    <name type="scientific">Mycolicibacterium sp. CBMA 213</name>
    <dbReference type="NCBI Taxonomy" id="1968788"/>
    <lineage>
        <taxon>Bacteria</taxon>
        <taxon>Bacillati</taxon>
        <taxon>Actinomycetota</taxon>
        <taxon>Actinomycetes</taxon>
        <taxon>Mycobacteriales</taxon>
        <taxon>Mycobacteriaceae</taxon>
        <taxon>Mycolicibacterium</taxon>
    </lineage>
</organism>
<dbReference type="EMBL" id="KY349138">
    <property type="protein sequence ID" value="AQS22386.1"/>
    <property type="molecule type" value="Genomic_DNA"/>
</dbReference>
<sequence>MINEYFVAASDAEAAQALEDGPTAGVIGPEPNTELVALEAILLGLDPDSAEAVDLVSRADHAVDVAADSTYDRMVIKIASATTELIGTKTFDELRTHVQRWAQTEEMAAYAVPDLHDLIAVLHPLFTVAAAQDDCDVYVWTSL</sequence>
<keyword evidence="1" id="KW-0614">Plasmid</keyword>
<dbReference type="AlphaFoldDB" id="A0A1S6GKJ9"/>
<gene>
    <name evidence="1" type="ORF">pCBMA213_2_00022</name>
</gene>
<proteinExistence type="predicted"/>